<keyword evidence="2" id="KW-0732">Signal</keyword>
<dbReference type="EMBL" id="HBUF01661221">
    <property type="protein sequence ID" value="CAG6788681.1"/>
    <property type="molecule type" value="Transcribed_RNA"/>
</dbReference>
<sequence>MQPLQVLSLLTFTIVLTVSSVTAREINHEDIRDAILSLINMFRGNTDKLERHELRERALGEQLKKALVGIDKRQETAENAATTAFQSLEARLIALESTISTKSQETSPDLTSWLANVEGLIRSSTGGQDVQGSQKLDELNAKVDRMEAVLVKMEEMMTKSAAGDPVVSEVELVAKSNSNGRYMYTTSDIETRLDEQMELLQAMKTKLSSGISIEDLHEVGNNSLSLIQEVKYEILANNDRNTIKVEDQVDAIGKQMRENRDNFMNSITEISERSEKLYADIQKSYEQLLKEVKGLVKVEEVLIQTADNVLDTKRRIEYGVHQILLETGELIKAQSKGLNDTVNERFDIISQTILENQNGGLTNLSSKIETEISQVWRQIGIMYQTLTSSAQALDRLQQQTEIYVNGSLSTMDNMEGKVGQITGRMGEVDENLNYLLGKLSLVTHEFNQIKTGLGEALDNIRSSFQVVQSKVKQVEELGPAGPNPIPDEIDDSVLEKSRYNTAYKGN</sequence>
<proteinExistence type="predicted"/>
<dbReference type="GO" id="GO:0005886">
    <property type="term" value="C:plasma membrane"/>
    <property type="evidence" value="ECO:0007669"/>
    <property type="project" value="TreeGrafter"/>
</dbReference>
<dbReference type="EMBL" id="HBUF01346784">
    <property type="protein sequence ID" value="CAG6710239.1"/>
    <property type="molecule type" value="Transcribed_RNA"/>
</dbReference>
<dbReference type="PANTHER" id="PTHR39960">
    <property type="entry name" value="LD34147P"/>
    <property type="match status" value="1"/>
</dbReference>
<dbReference type="EMBL" id="HBUF01225244">
    <property type="protein sequence ID" value="CAG6671116.1"/>
    <property type="molecule type" value="Transcribed_RNA"/>
</dbReference>
<dbReference type="EMBL" id="HBUF01661225">
    <property type="protein sequence ID" value="CAG6788693.1"/>
    <property type="molecule type" value="Transcribed_RNA"/>
</dbReference>
<dbReference type="EMBL" id="HBUF01225242">
    <property type="protein sequence ID" value="CAG6671114.1"/>
    <property type="molecule type" value="Transcribed_RNA"/>
</dbReference>
<dbReference type="EMBL" id="HBUF01661224">
    <property type="protein sequence ID" value="CAG6788690.1"/>
    <property type="molecule type" value="Transcribed_RNA"/>
</dbReference>
<dbReference type="PANTHER" id="PTHR39960:SF1">
    <property type="entry name" value="LD34147P"/>
    <property type="match status" value="1"/>
</dbReference>
<name>A0A8D8SNX9_9HEMI</name>
<feature type="chain" id="PRO_5036261985" evidence="2">
    <location>
        <begin position="24"/>
        <end position="506"/>
    </location>
</feature>
<reference evidence="3" key="1">
    <citation type="submission" date="2021-05" db="EMBL/GenBank/DDBJ databases">
        <authorList>
            <person name="Alioto T."/>
            <person name="Alioto T."/>
            <person name="Gomez Garrido J."/>
        </authorList>
    </citation>
    <scope>NUCLEOTIDE SEQUENCE</scope>
</reference>
<dbReference type="EMBL" id="HBUF01661220">
    <property type="protein sequence ID" value="CAG6788678.1"/>
    <property type="molecule type" value="Transcribed_RNA"/>
</dbReference>
<protein>
    <submittedName>
        <fullName evidence="3">Uncharacterized protein</fullName>
    </submittedName>
</protein>
<dbReference type="EMBL" id="HBUF01661223">
    <property type="protein sequence ID" value="CAG6788687.1"/>
    <property type="molecule type" value="Transcribed_RNA"/>
</dbReference>
<feature type="region of interest" description="Disordered" evidence="1">
    <location>
        <begin position="477"/>
        <end position="506"/>
    </location>
</feature>
<dbReference type="EMBL" id="HBUF01225243">
    <property type="protein sequence ID" value="CAG6671115.1"/>
    <property type="molecule type" value="Transcribed_RNA"/>
</dbReference>
<dbReference type="AlphaFoldDB" id="A0A8D8SNX9"/>
<feature type="signal peptide" evidence="2">
    <location>
        <begin position="1"/>
        <end position="23"/>
    </location>
</feature>
<evidence type="ECO:0000256" key="1">
    <source>
        <dbReference type="SAM" id="MobiDB-lite"/>
    </source>
</evidence>
<evidence type="ECO:0000313" key="3">
    <source>
        <dbReference type="EMBL" id="CAG6671114.1"/>
    </source>
</evidence>
<evidence type="ECO:0000256" key="2">
    <source>
        <dbReference type="SAM" id="SignalP"/>
    </source>
</evidence>
<accession>A0A8D8SNX9</accession>
<organism evidence="3">
    <name type="scientific">Cacopsylla melanoneura</name>
    <dbReference type="NCBI Taxonomy" id="428564"/>
    <lineage>
        <taxon>Eukaryota</taxon>
        <taxon>Metazoa</taxon>
        <taxon>Ecdysozoa</taxon>
        <taxon>Arthropoda</taxon>
        <taxon>Hexapoda</taxon>
        <taxon>Insecta</taxon>
        <taxon>Pterygota</taxon>
        <taxon>Neoptera</taxon>
        <taxon>Paraneoptera</taxon>
        <taxon>Hemiptera</taxon>
        <taxon>Sternorrhyncha</taxon>
        <taxon>Psylloidea</taxon>
        <taxon>Psyllidae</taxon>
        <taxon>Psyllinae</taxon>
        <taxon>Cacopsylla</taxon>
    </lineage>
</organism>